<dbReference type="AlphaFoldDB" id="A0A5W8UP70"/>
<proteinExistence type="predicted"/>
<organism evidence="1">
    <name type="scientific">Salmonella enterica subsp. enterica serovar Bareilly</name>
    <dbReference type="NCBI Taxonomy" id="58096"/>
    <lineage>
        <taxon>Bacteria</taxon>
        <taxon>Pseudomonadati</taxon>
        <taxon>Pseudomonadota</taxon>
        <taxon>Gammaproteobacteria</taxon>
        <taxon>Enterobacterales</taxon>
        <taxon>Enterobacteriaceae</taxon>
        <taxon>Salmonella</taxon>
    </lineage>
</organism>
<protein>
    <submittedName>
        <fullName evidence="1">Bcr/CflA family multidrug efflux transporter</fullName>
    </submittedName>
</protein>
<name>A0A5W8UP70_SALET</name>
<gene>
    <name evidence="1" type="ORF">DU824_14905</name>
</gene>
<comment type="caution">
    <text evidence="1">The sequence shown here is derived from an EMBL/GenBank/DDBJ whole genome shotgun (WGS) entry which is preliminary data.</text>
</comment>
<reference evidence="1" key="1">
    <citation type="submission" date="2018-07" db="EMBL/GenBank/DDBJ databases">
        <authorList>
            <person name="Ashton P.M."/>
            <person name="Dallman T."/>
            <person name="Nair S."/>
            <person name="De Pinna E."/>
            <person name="Peters T."/>
            <person name="Grant K."/>
        </authorList>
    </citation>
    <scope>NUCLEOTIDE SEQUENCE</scope>
    <source>
        <strain evidence="1">391740</strain>
    </source>
</reference>
<dbReference type="EMBL" id="AAHNMO010000025">
    <property type="protein sequence ID" value="EBY2250173.1"/>
    <property type="molecule type" value="Genomic_DNA"/>
</dbReference>
<sequence length="40" mass="4224">MQPGKGFLVWLAGLSVLGFLATDMYLPAFAAIQADLQTPA</sequence>
<feature type="non-terminal residue" evidence="1">
    <location>
        <position position="40"/>
    </location>
</feature>
<evidence type="ECO:0000313" key="1">
    <source>
        <dbReference type="EMBL" id="EBY2250173.1"/>
    </source>
</evidence>
<accession>A0A5W8UP70</accession>